<organism evidence="3">
    <name type="scientific">Salmonella enterica</name>
    <name type="common">Salmonella choleraesuis</name>
    <dbReference type="NCBI Taxonomy" id="28901"/>
    <lineage>
        <taxon>Bacteria</taxon>
        <taxon>Pseudomonadati</taxon>
        <taxon>Pseudomonadota</taxon>
        <taxon>Gammaproteobacteria</taxon>
        <taxon>Enterobacterales</taxon>
        <taxon>Enterobacteriaceae</taxon>
        <taxon>Salmonella</taxon>
    </lineage>
</organism>
<feature type="transmembrane region" description="Helical" evidence="2">
    <location>
        <begin position="14"/>
        <end position="34"/>
    </location>
</feature>
<dbReference type="AlphaFoldDB" id="A0A5Y5T9A6"/>
<proteinExistence type="inferred from homology"/>
<evidence type="ECO:0000256" key="2">
    <source>
        <dbReference type="SAM" id="Phobius"/>
    </source>
</evidence>
<reference evidence="3" key="1">
    <citation type="submission" date="2019-08" db="EMBL/GenBank/DDBJ databases">
        <authorList>
            <consortium name="PulseNet: The National Subtyping Network for Foodborne Disease Surveillance"/>
            <person name="Tarr C.L."/>
            <person name="Trees E."/>
            <person name="Katz L.S."/>
            <person name="Carleton-Romer H.A."/>
            <person name="Stroika S."/>
            <person name="Kucerova Z."/>
            <person name="Roache K.F."/>
            <person name="Sabol A.L."/>
            <person name="Besser J."/>
            <person name="Gerner-Smidt P."/>
        </authorList>
    </citation>
    <scope>NUCLEOTIDE SEQUENCE</scope>
    <source>
        <strain evidence="3">PNUSAS086289</strain>
    </source>
</reference>
<keyword evidence="2" id="KW-1133">Transmembrane helix</keyword>
<name>A0A5Y5T9A6_SALER</name>
<feature type="transmembrane region" description="Helical" evidence="2">
    <location>
        <begin position="40"/>
        <end position="60"/>
    </location>
</feature>
<gene>
    <name evidence="3" type="ORF">FRL26_08880</name>
</gene>
<keyword evidence="2" id="KW-0812">Transmembrane</keyword>
<evidence type="ECO:0000313" key="3">
    <source>
        <dbReference type="EMBL" id="ECK5213797.1"/>
    </source>
</evidence>
<protein>
    <submittedName>
        <fullName evidence="3">Polymer-forming cytoskeletal protein</fullName>
    </submittedName>
</protein>
<sequence length="248" mass="26592">MSRSEEGQMTYQPVCRPVLCFVYVLWVGGLVARLANLNVLALGLLAVALFFLAGVFLPLSGGRMIFSRKRLLTTISNKPVDGQEPAMIDVAPPLDHGLTVIASGAVVEGDILQGENVAIYGLFTGDIRLPRGEISIHYGGCVRGNLSASMVLIDGHMEGVCEAQTVTILENGVLHGVCRSVIFSIIPGGEFIGTAEASQKEDILDRDGQTSGNAEWRDGENKAQTICTSVQQSLEEEKERNATSILCE</sequence>
<dbReference type="PANTHER" id="PTHR35024">
    <property type="entry name" value="HYPOTHETICAL CYTOSOLIC PROTEIN"/>
    <property type="match status" value="1"/>
</dbReference>
<comment type="similarity">
    <text evidence="1">Belongs to the bactofilin family.</text>
</comment>
<dbReference type="EMBL" id="AAJCCP010000007">
    <property type="protein sequence ID" value="ECK5213797.1"/>
    <property type="molecule type" value="Genomic_DNA"/>
</dbReference>
<dbReference type="PANTHER" id="PTHR35024:SF4">
    <property type="entry name" value="POLYMER-FORMING CYTOSKELETAL PROTEIN"/>
    <property type="match status" value="1"/>
</dbReference>
<accession>A0A5Y5T9A6</accession>
<dbReference type="Pfam" id="PF04519">
    <property type="entry name" value="Bactofilin"/>
    <property type="match status" value="1"/>
</dbReference>
<keyword evidence="2" id="KW-0472">Membrane</keyword>
<dbReference type="InterPro" id="IPR007607">
    <property type="entry name" value="BacA/B"/>
</dbReference>
<evidence type="ECO:0000256" key="1">
    <source>
        <dbReference type="ARBA" id="ARBA00044755"/>
    </source>
</evidence>
<comment type="caution">
    <text evidence="3">The sequence shown here is derived from an EMBL/GenBank/DDBJ whole genome shotgun (WGS) entry which is preliminary data.</text>
</comment>